<proteinExistence type="predicted"/>
<organism evidence="1">
    <name type="scientific">Arundo donax</name>
    <name type="common">Giant reed</name>
    <name type="synonym">Donax arundinaceus</name>
    <dbReference type="NCBI Taxonomy" id="35708"/>
    <lineage>
        <taxon>Eukaryota</taxon>
        <taxon>Viridiplantae</taxon>
        <taxon>Streptophyta</taxon>
        <taxon>Embryophyta</taxon>
        <taxon>Tracheophyta</taxon>
        <taxon>Spermatophyta</taxon>
        <taxon>Magnoliopsida</taxon>
        <taxon>Liliopsida</taxon>
        <taxon>Poales</taxon>
        <taxon>Poaceae</taxon>
        <taxon>PACMAD clade</taxon>
        <taxon>Arundinoideae</taxon>
        <taxon>Arundineae</taxon>
        <taxon>Arundo</taxon>
    </lineage>
</organism>
<dbReference type="AlphaFoldDB" id="A0A0A9EMY9"/>
<name>A0A0A9EMY9_ARUDO</name>
<sequence length="49" mass="5364">MPTSTHSPFVLPFPGLLLPLHCATNSRRPRARLALSLPDLPCASDRSRP</sequence>
<reference evidence="1" key="2">
    <citation type="journal article" date="2015" name="Data Brief">
        <title>Shoot transcriptome of the giant reed, Arundo donax.</title>
        <authorList>
            <person name="Barrero R.A."/>
            <person name="Guerrero F.D."/>
            <person name="Moolhuijzen P."/>
            <person name="Goolsby J.A."/>
            <person name="Tidwell J."/>
            <person name="Bellgard S.E."/>
            <person name="Bellgard M.I."/>
        </authorList>
    </citation>
    <scope>NUCLEOTIDE SEQUENCE</scope>
    <source>
        <tissue evidence="1">Shoot tissue taken approximately 20 cm above the soil surface</tissue>
    </source>
</reference>
<dbReference type="EMBL" id="GBRH01198685">
    <property type="protein sequence ID" value="JAD99210.1"/>
    <property type="molecule type" value="Transcribed_RNA"/>
</dbReference>
<evidence type="ECO:0000313" key="1">
    <source>
        <dbReference type="EMBL" id="JAD99210.1"/>
    </source>
</evidence>
<accession>A0A0A9EMY9</accession>
<protein>
    <submittedName>
        <fullName evidence="1">Uncharacterized protein</fullName>
    </submittedName>
</protein>
<reference evidence="1" key="1">
    <citation type="submission" date="2014-09" db="EMBL/GenBank/DDBJ databases">
        <authorList>
            <person name="Magalhaes I.L.F."/>
            <person name="Oliveira U."/>
            <person name="Santos F.R."/>
            <person name="Vidigal T.H.D.A."/>
            <person name="Brescovit A.D."/>
            <person name="Santos A.J."/>
        </authorList>
    </citation>
    <scope>NUCLEOTIDE SEQUENCE</scope>
    <source>
        <tissue evidence="1">Shoot tissue taken approximately 20 cm above the soil surface</tissue>
    </source>
</reference>